<evidence type="ECO:0000313" key="6">
    <source>
        <dbReference type="EMBL" id="GAA3980103.1"/>
    </source>
</evidence>
<feature type="chain" id="PRO_5046727891" description="Proteinase inhibitor I42 chagasin domain-containing protein" evidence="4">
    <location>
        <begin position="24"/>
        <end position="161"/>
    </location>
</feature>
<dbReference type="InterPro" id="IPR018990">
    <property type="entry name" value="Prot_inh_I42_chagasin"/>
</dbReference>
<feature type="compositionally biased region" description="Polar residues" evidence="3">
    <location>
        <begin position="41"/>
        <end position="51"/>
    </location>
</feature>
<reference evidence="7" key="1">
    <citation type="journal article" date="2019" name="Int. J. Syst. Evol. Microbiol.">
        <title>The Global Catalogue of Microorganisms (GCM) 10K type strain sequencing project: providing services to taxonomists for standard genome sequencing and annotation.</title>
        <authorList>
            <consortium name="The Broad Institute Genomics Platform"/>
            <consortium name="The Broad Institute Genome Sequencing Center for Infectious Disease"/>
            <person name="Wu L."/>
            <person name="Ma J."/>
        </authorList>
    </citation>
    <scope>NUCLEOTIDE SEQUENCE [LARGE SCALE GENOMIC DNA]</scope>
    <source>
        <strain evidence="7">JCM 16924</strain>
    </source>
</reference>
<gene>
    <name evidence="6" type="ORF">GCM10022232_10220</name>
</gene>
<evidence type="ECO:0000256" key="2">
    <source>
        <dbReference type="ARBA" id="ARBA00022704"/>
    </source>
</evidence>
<dbReference type="Gene3D" id="2.60.40.2020">
    <property type="match status" value="1"/>
</dbReference>
<evidence type="ECO:0000256" key="3">
    <source>
        <dbReference type="SAM" id="MobiDB-lite"/>
    </source>
</evidence>
<dbReference type="EMBL" id="BAAAZX010000002">
    <property type="protein sequence ID" value="GAA3980103.1"/>
    <property type="molecule type" value="Genomic_DNA"/>
</dbReference>
<evidence type="ECO:0000256" key="1">
    <source>
        <dbReference type="ARBA" id="ARBA00022690"/>
    </source>
</evidence>
<dbReference type="Proteomes" id="UP001500456">
    <property type="component" value="Unassembled WGS sequence"/>
</dbReference>
<dbReference type="InterPro" id="IPR036331">
    <property type="entry name" value="Chagasin-like_sf"/>
</dbReference>
<protein>
    <recommendedName>
        <fullName evidence="5">Proteinase inhibitor I42 chagasin domain-containing protein</fullName>
    </recommendedName>
</protein>
<keyword evidence="2" id="KW-0789">Thiol protease inhibitor</keyword>
<feature type="domain" description="Proteinase inhibitor I42 chagasin" evidence="5">
    <location>
        <begin position="55"/>
        <end position="127"/>
    </location>
</feature>
<evidence type="ECO:0000313" key="7">
    <source>
        <dbReference type="Proteomes" id="UP001500456"/>
    </source>
</evidence>
<evidence type="ECO:0000259" key="5">
    <source>
        <dbReference type="Pfam" id="PF09394"/>
    </source>
</evidence>
<name>A0ABP7QD36_9ACTN</name>
<dbReference type="SUPFAM" id="SSF141066">
    <property type="entry name" value="ICP-like"/>
    <property type="match status" value="1"/>
</dbReference>
<feature type="region of interest" description="Disordered" evidence="3">
    <location>
        <begin position="133"/>
        <end position="161"/>
    </location>
</feature>
<accession>A0ABP7QD36</accession>
<dbReference type="PROSITE" id="PS51257">
    <property type="entry name" value="PROKAR_LIPOPROTEIN"/>
    <property type="match status" value="1"/>
</dbReference>
<evidence type="ECO:0000256" key="4">
    <source>
        <dbReference type="SAM" id="SignalP"/>
    </source>
</evidence>
<feature type="region of interest" description="Disordered" evidence="3">
    <location>
        <begin position="25"/>
        <end position="108"/>
    </location>
</feature>
<organism evidence="6 7">
    <name type="scientific">Streptomyces plumbiresistens</name>
    <dbReference type="NCBI Taxonomy" id="511811"/>
    <lineage>
        <taxon>Bacteria</taxon>
        <taxon>Bacillati</taxon>
        <taxon>Actinomycetota</taxon>
        <taxon>Actinomycetes</taxon>
        <taxon>Kitasatosporales</taxon>
        <taxon>Streptomycetaceae</taxon>
        <taxon>Streptomyces</taxon>
    </lineage>
</organism>
<keyword evidence="1" id="KW-0646">Protease inhibitor</keyword>
<dbReference type="Pfam" id="PF09394">
    <property type="entry name" value="Inhibitor_I42"/>
    <property type="match status" value="1"/>
</dbReference>
<proteinExistence type="predicted"/>
<feature type="signal peptide" evidence="4">
    <location>
        <begin position="1"/>
        <end position="23"/>
    </location>
</feature>
<comment type="caution">
    <text evidence="6">The sequence shown here is derived from an EMBL/GenBank/DDBJ whole genome shotgun (WGS) entry which is preliminary data.</text>
</comment>
<keyword evidence="4" id="KW-0732">Signal</keyword>
<keyword evidence="7" id="KW-1185">Reference proteome</keyword>
<sequence length="161" mass="16614">MRTASRSRGRAVVVGAVALLALATGCGTGTDDSGEPARSTEPVSRPTQDRSISAGVGERFTLTVEENASTREHWYLGDPGPDTSVVRSRGEKSASDSGDEPVPGAGSELTFTFEATGKGSTEIVLTHCTFATTCEGDDTGTPSSTPTPTAPERVTYTVTVS</sequence>